<sequence length="41" mass="4681">MPLLLEHARSDPPGASGMSTWLPAALTYQHHRAQREMNRRP</sequence>
<protein>
    <submittedName>
        <fullName evidence="1">Uncharacterized protein</fullName>
    </submittedName>
</protein>
<dbReference type="RefSeq" id="WP_260560017.1">
    <property type="nucleotide sequence ID" value="NZ_BAABEC010000074.1"/>
</dbReference>
<gene>
    <name evidence="1" type="ORF">N0D28_13525</name>
</gene>
<accession>A0ABY5YF89</accession>
<keyword evidence="2" id="KW-1185">Reference proteome</keyword>
<reference evidence="1" key="1">
    <citation type="submission" date="2022-09" db="EMBL/GenBank/DDBJ databases">
        <title>genome sequence of Deinococcus rubellus.</title>
        <authorList>
            <person name="Srinivasan S."/>
        </authorList>
    </citation>
    <scope>NUCLEOTIDE SEQUENCE</scope>
    <source>
        <strain evidence="1">Ant6</strain>
    </source>
</reference>
<name>A0ABY5YF89_9DEIO</name>
<evidence type="ECO:0000313" key="1">
    <source>
        <dbReference type="EMBL" id="UWX63737.1"/>
    </source>
</evidence>
<dbReference type="Proteomes" id="UP001060261">
    <property type="component" value="Chromosome"/>
</dbReference>
<organism evidence="1 2">
    <name type="scientific">Deinococcus rubellus</name>
    <dbReference type="NCBI Taxonomy" id="1889240"/>
    <lineage>
        <taxon>Bacteria</taxon>
        <taxon>Thermotogati</taxon>
        <taxon>Deinococcota</taxon>
        <taxon>Deinococci</taxon>
        <taxon>Deinococcales</taxon>
        <taxon>Deinococcaceae</taxon>
        <taxon>Deinococcus</taxon>
    </lineage>
</organism>
<proteinExistence type="predicted"/>
<dbReference type="EMBL" id="CP104213">
    <property type="protein sequence ID" value="UWX63737.1"/>
    <property type="molecule type" value="Genomic_DNA"/>
</dbReference>
<evidence type="ECO:0000313" key="2">
    <source>
        <dbReference type="Proteomes" id="UP001060261"/>
    </source>
</evidence>